<gene>
    <name evidence="3" type="ORF">ACFQ11_15645</name>
</gene>
<dbReference type="Proteomes" id="UP001596972">
    <property type="component" value="Unassembled WGS sequence"/>
</dbReference>
<evidence type="ECO:0000259" key="2">
    <source>
        <dbReference type="Pfam" id="PF14361"/>
    </source>
</evidence>
<evidence type="ECO:0000313" key="3">
    <source>
        <dbReference type="EMBL" id="MFD0901833.1"/>
    </source>
</evidence>
<dbReference type="EMBL" id="JBHTJA010000026">
    <property type="protein sequence ID" value="MFD0901833.1"/>
    <property type="molecule type" value="Genomic_DNA"/>
</dbReference>
<dbReference type="Pfam" id="PF14361">
    <property type="entry name" value="RsbRD_N"/>
    <property type="match status" value="1"/>
</dbReference>
<dbReference type="InterPro" id="IPR025751">
    <property type="entry name" value="RsbRD_N_dom"/>
</dbReference>
<feature type="domain" description="PucR C-terminal helix-turn-helix" evidence="1">
    <location>
        <begin position="300"/>
        <end position="346"/>
    </location>
</feature>
<protein>
    <submittedName>
        <fullName evidence="3">PucR family transcriptional regulator</fullName>
    </submittedName>
</protein>
<dbReference type="PANTHER" id="PTHR33744">
    <property type="entry name" value="CARBOHYDRATE DIACID REGULATOR"/>
    <property type="match status" value="1"/>
</dbReference>
<dbReference type="RefSeq" id="WP_378299043.1">
    <property type="nucleotide sequence ID" value="NZ_JBHTJA010000026.1"/>
</dbReference>
<sequence length="371" mass="39478">MSVREDFASVLRGMATDAGVIDEVVRAARSQSPPVARLPEAETRRHVALVLPVVLAREGDLAAAARLGADRAAQGVPITALLHGVQAGRSRAAQIAVVRGRAAGVPEQVMLAALLELEPRVGALERAVVNGYRTAELELARTARDVRFQVLRRLLHGEAPADEDVLQAGLRPDGLFRCVTSNVADPVQARAVERRLAVCGGVFGLVDGRLAGLAPRRPDELGGDVLVVCAPPARLDEMGEMYALCGSALGAAEARGLRGLRELTDLAGETALAAQPALAGLLSRTLLGPLSPDDPFHRELAATALAYLDHERRLDRTAAALHVHPNTVRYRLGRLEEIVGASPGTEGTVLDTLRWWWALHTWLEPAALRGG</sequence>
<evidence type="ECO:0000259" key="1">
    <source>
        <dbReference type="Pfam" id="PF13556"/>
    </source>
</evidence>
<feature type="domain" description="RsbT co-antagonist protein RsbRD N-terminal" evidence="2">
    <location>
        <begin position="20"/>
        <end position="147"/>
    </location>
</feature>
<comment type="caution">
    <text evidence="3">The sequence shown here is derived from an EMBL/GenBank/DDBJ whole genome shotgun (WGS) entry which is preliminary data.</text>
</comment>
<organism evidence="3 4">
    <name type="scientific">Actinomadura sediminis</name>
    <dbReference type="NCBI Taxonomy" id="1038904"/>
    <lineage>
        <taxon>Bacteria</taxon>
        <taxon>Bacillati</taxon>
        <taxon>Actinomycetota</taxon>
        <taxon>Actinomycetes</taxon>
        <taxon>Streptosporangiales</taxon>
        <taxon>Thermomonosporaceae</taxon>
        <taxon>Actinomadura</taxon>
    </lineage>
</organism>
<dbReference type="InterPro" id="IPR051448">
    <property type="entry name" value="CdaR-like_regulators"/>
</dbReference>
<proteinExistence type="predicted"/>
<reference evidence="4" key="1">
    <citation type="journal article" date="2019" name="Int. J. Syst. Evol. Microbiol.">
        <title>The Global Catalogue of Microorganisms (GCM) 10K type strain sequencing project: providing services to taxonomists for standard genome sequencing and annotation.</title>
        <authorList>
            <consortium name="The Broad Institute Genomics Platform"/>
            <consortium name="The Broad Institute Genome Sequencing Center for Infectious Disease"/>
            <person name="Wu L."/>
            <person name="Ma J."/>
        </authorList>
    </citation>
    <scope>NUCLEOTIDE SEQUENCE [LARGE SCALE GENOMIC DNA]</scope>
    <source>
        <strain evidence="4">JCM 31202</strain>
    </source>
</reference>
<dbReference type="Pfam" id="PF13556">
    <property type="entry name" value="HTH_30"/>
    <property type="match status" value="1"/>
</dbReference>
<accession>A0ABW3ENA7</accession>
<name>A0ABW3ENA7_9ACTN</name>
<dbReference type="InterPro" id="IPR042070">
    <property type="entry name" value="PucR_C-HTH_sf"/>
</dbReference>
<keyword evidence="4" id="KW-1185">Reference proteome</keyword>
<dbReference type="PANTHER" id="PTHR33744:SF7">
    <property type="entry name" value="PUCR FAMILY TRANSCRIPTIONAL REGULATOR"/>
    <property type="match status" value="1"/>
</dbReference>
<dbReference type="Gene3D" id="1.10.10.2840">
    <property type="entry name" value="PucR C-terminal helix-turn-helix domain"/>
    <property type="match status" value="1"/>
</dbReference>
<evidence type="ECO:0000313" key="4">
    <source>
        <dbReference type="Proteomes" id="UP001596972"/>
    </source>
</evidence>
<dbReference type="InterPro" id="IPR025736">
    <property type="entry name" value="PucR_C-HTH_dom"/>
</dbReference>